<evidence type="ECO:0000259" key="3">
    <source>
        <dbReference type="PROSITE" id="PS51857"/>
    </source>
</evidence>
<evidence type="ECO:0000313" key="4">
    <source>
        <dbReference type="EMBL" id="MBS7663318.1"/>
    </source>
</evidence>
<dbReference type="InterPro" id="IPR011129">
    <property type="entry name" value="CSD"/>
</dbReference>
<reference evidence="4 5" key="1">
    <citation type="journal article" date="2021" name="Syst. Appl. Microbiol.">
        <title>Pseudomonas lalucatii sp. nov. isolated from Vallgornera, a karstic cave in Mallorca, Western Mediterranean.</title>
        <authorList>
            <person name="Busquets A."/>
            <person name="Mulet M."/>
            <person name="Gomila M."/>
            <person name="Garcia-Valdes E."/>
        </authorList>
    </citation>
    <scope>NUCLEOTIDE SEQUENCE [LARGE SCALE GENOMIC DNA]</scope>
    <source>
        <strain evidence="4 5">R1b54</strain>
    </source>
</reference>
<dbReference type="PANTHER" id="PTHR46565">
    <property type="entry name" value="COLD SHOCK DOMAIN PROTEIN 2"/>
    <property type="match status" value="1"/>
</dbReference>
<dbReference type="SUPFAM" id="SSF50249">
    <property type="entry name" value="Nucleic acid-binding proteins"/>
    <property type="match status" value="1"/>
</dbReference>
<comment type="subcellular location">
    <subcellularLocation>
        <location evidence="1">Cytoplasm</location>
    </subcellularLocation>
</comment>
<sequence length="200" mass="21710">MLKIVHLLTGVAALLLSLTPTLDSASLPFLQHPDALCLALYGLLNLLLAPQLPIWHAGLRHQLQNLVSAILILATLLQALILLAPLALIANQPATLFSLLGALLAVGLHLGTNLRLQHRDTSSPESSGDRETGTVKWFNTSKGFGFISRDSGDDIFVHFRAIRGEGHRVLVEGQRVEFSVMQRDKGLQAEDVIAAPPTRR</sequence>
<evidence type="ECO:0000256" key="1">
    <source>
        <dbReference type="RuleBase" id="RU000408"/>
    </source>
</evidence>
<comment type="caution">
    <text evidence="4">The sequence shown here is derived from an EMBL/GenBank/DDBJ whole genome shotgun (WGS) entry which is preliminary data.</text>
</comment>
<dbReference type="PANTHER" id="PTHR46565:SF20">
    <property type="entry name" value="COLD SHOCK DOMAIN-CONTAINING PROTEIN 4"/>
    <property type="match status" value="1"/>
</dbReference>
<dbReference type="Pfam" id="PF00313">
    <property type="entry name" value="CSD"/>
    <property type="match status" value="1"/>
</dbReference>
<dbReference type="InterPro" id="IPR012340">
    <property type="entry name" value="NA-bd_OB-fold"/>
</dbReference>
<feature type="transmembrane region" description="Helical" evidence="2">
    <location>
        <begin position="66"/>
        <end position="90"/>
    </location>
</feature>
<evidence type="ECO:0000256" key="2">
    <source>
        <dbReference type="SAM" id="Phobius"/>
    </source>
</evidence>
<feature type="domain" description="CSD" evidence="3">
    <location>
        <begin position="130"/>
        <end position="194"/>
    </location>
</feature>
<keyword evidence="2" id="KW-0812">Transmembrane</keyword>
<dbReference type="InterPro" id="IPR048090">
    <property type="entry name" value="CSP_N_ext_dom"/>
</dbReference>
<keyword evidence="2" id="KW-0472">Membrane</keyword>
<name>A0ABS5Q4U1_9PSED</name>
<organism evidence="4 5">
    <name type="scientific">Pseudomonas lalucatii</name>
    <dbReference type="NCBI Taxonomy" id="1424203"/>
    <lineage>
        <taxon>Bacteria</taxon>
        <taxon>Pseudomonadati</taxon>
        <taxon>Pseudomonadota</taxon>
        <taxon>Gammaproteobacteria</taxon>
        <taxon>Pseudomonadales</taxon>
        <taxon>Pseudomonadaceae</taxon>
        <taxon>Pseudomonas</taxon>
    </lineage>
</organism>
<dbReference type="CDD" id="cd04458">
    <property type="entry name" value="CSP_CDS"/>
    <property type="match status" value="1"/>
</dbReference>
<gene>
    <name evidence="4" type="ORF">I0D00_15420</name>
</gene>
<feature type="transmembrane region" description="Helical" evidence="2">
    <location>
        <begin position="35"/>
        <end position="54"/>
    </location>
</feature>
<keyword evidence="2" id="KW-1133">Transmembrane helix</keyword>
<dbReference type="InterPro" id="IPR002059">
    <property type="entry name" value="CSP_DNA-bd"/>
</dbReference>
<dbReference type="PROSITE" id="PS51857">
    <property type="entry name" value="CSD_2"/>
    <property type="match status" value="1"/>
</dbReference>
<proteinExistence type="predicted"/>
<accession>A0ABS5Q4U1</accession>
<dbReference type="NCBIfam" id="NF041604">
    <property type="entry name" value="CSP_NTE_dom"/>
    <property type="match status" value="1"/>
</dbReference>
<dbReference type="InterPro" id="IPR019844">
    <property type="entry name" value="CSD_CS"/>
</dbReference>
<keyword evidence="5" id="KW-1185">Reference proteome</keyword>
<dbReference type="PROSITE" id="PS00352">
    <property type="entry name" value="CSD_1"/>
    <property type="match status" value="1"/>
</dbReference>
<dbReference type="Gene3D" id="2.40.50.140">
    <property type="entry name" value="Nucleic acid-binding proteins"/>
    <property type="match status" value="1"/>
</dbReference>
<protein>
    <submittedName>
        <fullName evidence="4">Cold-shock protein</fullName>
    </submittedName>
</protein>
<dbReference type="SMART" id="SM00357">
    <property type="entry name" value="CSP"/>
    <property type="match status" value="1"/>
</dbReference>
<evidence type="ECO:0000313" key="5">
    <source>
        <dbReference type="Proteomes" id="UP001196601"/>
    </source>
</evidence>
<feature type="transmembrane region" description="Helical" evidence="2">
    <location>
        <begin position="96"/>
        <end position="116"/>
    </location>
</feature>
<dbReference type="PRINTS" id="PR00050">
    <property type="entry name" value="COLDSHOCK"/>
</dbReference>
<dbReference type="Proteomes" id="UP001196601">
    <property type="component" value="Unassembled WGS sequence"/>
</dbReference>
<dbReference type="EMBL" id="JADPMV010000002">
    <property type="protein sequence ID" value="MBS7663318.1"/>
    <property type="molecule type" value="Genomic_DNA"/>
</dbReference>